<keyword evidence="1" id="KW-0472">Membrane</keyword>
<dbReference type="PANTHER" id="PTHR36435">
    <property type="entry name" value="SLR1288 PROTEIN"/>
    <property type="match status" value="1"/>
</dbReference>
<evidence type="ECO:0000256" key="1">
    <source>
        <dbReference type="SAM" id="Phobius"/>
    </source>
</evidence>
<dbReference type="EMBL" id="RCVZ01000013">
    <property type="protein sequence ID" value="RLQ93647.1"/>
    <property type="molecule type" value="Genomic_DNA"/>
</dbReference>
<feature type="transmembrane region" description="Helical" evidence="1">
    <location>
        <begin position="103"/>
        <end position="124"/>
    </location>
</feature>
<evidence type="ECO:0000313" key="3">
    <source>
        <dbReference type="EMBL" id="RLQ93647.1"/>
    </source>
</evidence>
<name>A0A3L7JS15_9BACI</name>
<dbReference type="GO" id="GO:0006508">
    <property type="term" value="P:proteolysis"/>
    <property type="evidence" value="ECO:0007669"/>
    <property type="project" value="UniProtKB-KW"/>
</dbReference>
<dbReference type="InterPro" id="IPR003675">
    <property type="entry name" value="Rce1/LyrA-like_dom"/>
</dbReference>
<feature type="transmembrane region" description="Helical" evidence="1">
    <location>
        <begin position="213"/>
        <end position="231"/>
    </location>
</feature>
<feature type="transmembrane region" description="Helical" evidence="1">
    <location>
        <begin position="166"/>
        <end position="184"/>
    </location>
</feature>
<dbReference type="OrthoDB" id="371054at2"/>
<accession>A0A3L7JS15</accession>
<reference evidence="3 4" key="1">
    <citation type="submission" date="2018-10" db="EMBL/GenBank/DDBJ databases">
        <title>Falsibacillus sp. genome draft.</title>
        <authorList>
            <person name="Shi S."/>
        </authorList>
    </citation>
    <scope>NUCLEOTIDE SEQUENCE [LARGE SCALE GENOMIC DNA]</scope>
    <source>
        <strain evidence="3 4">GY 10110</strain>
    </source>
</reference>
<dbReference type="Pfam" id="PF02517">
    <property type="entry name" value="Rce1-like"/>
    <property type="match status" value="1"/>
</dbReference>
<keyword evidence="3" id="KW-0482">Metalloprotease</keyword>
<dbReference type="InterPro" id="IPR052710">
    <property type="entry name" value="CAAX_protease"/>
</dbReference>
<feature type="transmembrane region" description="Helical" evidence="1">
    <location>
        <begin position="12"/>
        <end position="31"/>
    </location>
</feature>
<dbReference type="GO" id="GO:0004175">
    <property type="term" value="F:endopeptidase activity"/>
    <property type="evidence" value="ECO:0007669"/>
    <property type="project" value="UniProtKB-ARBA"/>
</dbReference>
<sequence>MVFKIKTFLKIFGLELLVIFFYTVNGAYATITAPTNPFFQYIGLLPLALGVYFYLLKTNKWGNYLSLDNLKPLKEMTLLCSPLLLILAILFIGNGGIDTSSISHLFLVLGTQILIVAFIEEIFYRGFMLNILISKGFRFAVLTSSVLFGLTHSLQLLGGQSLEQTILQIMYAFFTGLVLSLLIVNKQSILVTIIFHGLNNSFIMLKQTDGPPIYLYLIVGILIVYAAILWMKASKAENTVLNKINNLSF</sequence>
<evidence type="ECO:0000313" key="4">
    <source>
        <dbReference type="Proteomes" id="UP000276770"/>
    </source>
</evidence>
<evidence type="ECO:0000259" key="2">
    <source>
        <dbReference type="Pfam" id="PF02517"/>
    </source>
</evidence>
<keyword evidence="1" id="KW-1133">Transmembrane helix</keyword>
<gene>
    <name evidence="3" type="ORF">D9X91_16830</name>
</gene>
<dbReference type="Proteomes" id="UP000276770">
    <property type="component" value="Unassembled WGS sequence"/>
</dbReference>
<keyword evidence="3" id="KW-0378">Hydrolase</keyword>
<keyword evidence="4" id="KW-1185">Reference proteome</keyword>
<dbReference type="PANTHER" id="PTHR36435:SF1">
    <property type="entry name" value="CAAX AMINO TERMINAL PROTEASE FAMILY PROTEIN"/>
    <property type="match status" value="1"/>
</dbReference>
<dbReference type="GO" id="GO:0080120">
    <property type="term" value="P:CAAX-box protein maturation"/>
    <property type="evidence" value="ECO:0007669"/>
    <property type="project" value="UniProtKB-ARBA"/>
</dbReference>
<organism evidence="3 4">
    <name type="scientific">Falsibacillus albus</name>
    <dbReference type="NCBI Taxonomy" id="2478915"/>
    <lineage>
        <taxon>Bacteria</taxon>
        <taxon>Bacillati</taxon>
        <taxon>Bacillota</taxon>
        <taxon>Bacilli</taxon>
        <taxon>Bacillales</taxon>
        <taxon>Bacillaceae</taxon>
        <taxon>Falsibacillus</taxon>
    </lineage>
</organism>
<dbReference type="AlphaFoldDB" id="A0A3L7JS15"/>
<feature type="transmembrane region" description="Helical" evidence="1">
    <location>
        <begin position="136"/>
        <end position="154"/>
    </location>
</feature>
<feature type="transmembrane region" description="Helical" evidence="1">
    <location>
        <begin position="76"/>
        <end position="97"/>
    </location>
</feature>
<comment type="caution">
    <text evidence="3">The sequence shown here is derived from an EMBL/GenBank/DDBJ whole genome shotgun (WGS) entry which is preliminary data.</text>
</comment>
<feature type="transmembrane region" description="Helical" evidence="1">
    <location>
        <begin position="37"/>
        <end position="55"/>
    </location>
</feature>
<keyword evidence="3" id="KW-0645">Protease</keyword>
<dbReference type="GO" id="GO:0008237">
    <property type="term" value="F:metallopeptidase activity"/>
    <property type="evidence" value="ECO:0007669"/>
    <property type="project" value="UniProtKB-KW"/>
</dbReference>
<proteinExistence type="predicted"/>
<keyword evidence="1" id="KW-0812">Transmembrane</keyword>
<protein>
    <submittedName>
        <fullName evidence="3">CPBP family intramembrane metalloprotease</fullName>
    </submittedName>
</protein>
<feature type="domain" description="CAAX prenyl protease 2/Lysostaphin resistance protein A-like" evidence="2">
    <location>
        <begin position="105"/>
        <end position="201"/>
    </location>
</feature>